<keyword evidence="6 10" id="KW-0812">Transmembrane</keyword>
<organism evidence="11 12">
    <name type="scientific">Streptococcus danieliae</name>
    <dbReference type="NCBI Taxonomy" id="747656"/>
    <lineage>
        <taxon>Bacteria</taxon>
        <taxon>Bacillati</taxon>
        <taxon>Bacillota</taxon>
        <taxon>Bacilli</taxon>
        <taxon>Lactobacillales</taxon>
        <taxon>Streptococcaceae</taxon>
        <taxon>Streptococcus</taxon>
    </lineage>
</organism>
<feature type="transmembrane region" description="Helical" evidence="10">
    <location>
        <begin position="318"/>
        <end position="338"/>
    </location>
</feature>
<evidence type="ECO:0000313" key="11">
    <source>
        <dbReference type="EMBL" id="NYS96130.1"/>
    </source>
</evidence>
<dbReference type="PANTHER" id="PTHR43823:SF3">
    <property type="entry name" value="MULTIDRUG EXPORT PROTEIN MEPA"/>
    <property type="match status" value="1"/>
</dbReference>
<dbReference type="InterPro" id="IPR051327">
    <property type="entry name" value="MATE_MepA_subfamily"/>
</dbReference>
<feature type="transmembrane region" description="Helical" evidence="10">
    <location>
        <begin position="168"/>
        <end position="189"/>
    </location>
</feature>
<comment type="caution">
    <text evidence="11">The sequence shown here is derived from an EMBL/GenBank/DDBJ whole genome shotgun (WGS) entry which is preliminary data.</text>
</comment>
<dbReference type="EMBL" id="JACBXX010000078">
    <property type="protein sequence ID" value="NYS96130.1"/>
    <property type="molecule type" value="Genomic_DNA"/>
</dbReference>
<feature type="transmembrane region" description="Helical" evidence="10">
    <location>
        <begin position="54"/>
        <end position="75"/>
    </location>
</feature>
<keyword evidence="5" id="KW-1003">Cell membrane</keyword>
<feature type="transmembrane region" description="Helical" evidence="10">
    <location>
        <begin position="422"/>
        <end position="441"/>
    </location>
</feature>
<feature type="transmembrane region" description="Helical" evidence="10">
    <location>
        <begin position="366"/>
        <end position="386"/>
    </location>
</feature>
<dbReference type="RefSeq" id="WP_179924933.1">
    <property type="nucleotide sequence ID" value="NZ_JACBXX010000078.1"/>
</dbReference>
<feature type="transmembrane region" description="Helical" evidence="10">
    <location>
        <begin position="235"/>
        <end position="256"/>
    </location>
</feature>
<evidence type="ECO:0000256" key="6">
    <source>
        <dbReference type="ARBA" id="ARBA00022692"/>
    </source>
</evidence>
<protein>
    <recommendedName>
        <fullName evidence="3">Multidrug export protein MepA</fullName>
    </recommendedName>
</protein>
<dbReference type="InterPro" id="IPR048279">
    <property type="entry name" value="MdtK-like"/>
</dbReference>
<name>A0A7Z0M589_9STRE</name>
<dbReference type="Pfam" id="PF01554">
    <property type="entry name" value="MatE"/>
    <property type="match status" value="2"/>
</dbReference>
<feature type="transmembrane region" description="Helical" evidence="10">
    <location>
        <begin position="135"/>
        <end position="156"/>
    </location>
</feature>
<proteinExistence type="inferred from homology"/>
<dbReference type="InterPro" id="IPR045070">
    <property type="entry name" value="MATE_MepA-like"/>
</dbReference>
<comment type="similarity">
    <text evidence="2">Belongs to the multi antimicrobial extrusion (MATE) (TC 2.A.66.1) family. MepA subfamily.</text>
</comment>
<evidence type="ECO:0000256" key="1">
    <source>
        <dbReference type="ARBA" id="ARBA00004651"/>
    </source>
</evidence>
<feature type="transmembrane region" description="Helical" evidence="10">
    <location>
        <begin position="276"/>
        <end position="297"/>
    </location>
</feature>
<evidence type="ECO:0000256" key="4">
    <source>
        <dbReference type="ARBA" id="ARBA00022448"/>
    </source>
</evidence>
<keyword evidence="9" id="KW-0046">Antibiotic resistance</keyword>
<accession>A0A7Z0M589</accession>
<feature type="transmembrane region" description="Helical" evidence="10">
    <location>
        <begin position="14"/>
        <end position="34"/>
    </location>
</feature>
<comment type="subcellular location">
    <subcellularLocation>
        <location evidence="1">Cell membrane</location>
        <topology evidence="1">Multi-pass membrane protein</topology>
    </subcellularLocation>
</comment>
<keyword evidence="4" id="KW-0813">Transport</keyword>
<reference evidence="11 12" key="1">
    <citation type="submission" date="2020-07" db="EMBL/GenBank/DDBJ databases">
        <title>MOT database genomes.</title>
        <authorList>
            <person name="Joseph S."/>
            <person name="Aduse-Opoku J."/>
            <person name="Hashim A."/>
            <person name="Wade W."/>
            <person name="Curtis M."/>
        </authorList>
    </citation>
    <scope>NUCLEOTIDE SEQUENCE [LARGE SCALE GENOMIC DNA]</scope>
    <source>
        <strain evidence="11 12">STR</strain>
    </source>
</reference>
<dbReference type="PANTHER" id="PTHR43823">
    <property type="entry name" value="SPORULATION PROTEIN YKVU"/>
    <property type="match status" value="1"/>
</dbReference>
<evidence type="ECO:0000256" key="5">
    <source>
        <dbReference type="ARBA" id="ARBA00022475"/>
    </source>
</evidence>
<gene>
    <name evidence="11" type="ORF">HZY94_02810</name>
</gene>
<evidence type="ECO:0000256" key="8">
    <source>
        <dbReference type="ARBA" id="ARBA00023136"/>
    </source>
</evidence>
<evidence type="ECO:0000256" key="7">
    <source>
        <dbReference type="ARBA" id="ARBA00022989"/>
    </source>
</evidence>
<dbReference type="InterPro" id="IPR002528">
    <property type="entry name" value="MATE_fam"/>
</dbReference>
<dbReference type="AlphaFoldDB" id="A0A7Z0M589"/>
<feature type="transmembrane region" description="Helical" evidence="10">
    <location>
        <begin position="96"/>
        <end position="115"/>
    </location>
</feature>
<keyword evidence="7 10" id="KW-1133">Transmembrane helix</keyword>
<evidence type="ECO:0000256" key="9">
    <source>
        <dbReference type="ARBA" id="ARBA00023251"/>
    </source>
</evidence>
<dbReference type="GO" id="GO:0005886">
    <property type="term" value="C:plasma membrane"/>
    <property type="evidence" value="ECO:0007669"/>
    <property type="project" value="UniProtKB-SubCell"/>
</dbReference>
<evidence type="ECO:0000313" key="12">
    <source>
        <dbReference type="Proteomes" id="UP000589521"/>
    </source>
</evidence>
<dbReference type="GO" id="GO:0046677">
    <property type="term" value="P:response to antibiotic"/>
    <property type="evidence" value="ECO:0007669"/>
    <property type="project" value="UniProtKB-KW"/>
</dbReference>
<dbReference type="GO" id="GO:0042910">
    <property type="term" value="F:xenobiotic transmembrane transporter activity"/>
    <property type="evidence" value="ECO:0007669"/>
    <property type="project" value="InterPro"/>
</dbReference>
<dbReference type="Proteomes" id="UP000589521">
    <property type="component" value="Unassembled WGS sequence"/>
</dbReference>
<dbReference type="GO" id="GO:0015297">
    <property type="term" value="F:antiporter activity"/>
    <property type="evidence" value="ECO:0007669"/>
    <property type="project" value="InterPro"/>
</dbReference>
<feature type="transmembrane region" description="Helical" evidence="10">
    <location>
        <begin position="195"/>
        <end position="214"/>
    </location>
</feature>
<evidence type="ECO:0000256" key="2">
    <source>
        <dbReference type="ARBA" id="ARBA00008417"/>
    </source>
</evidence>
<sequence length="459" mass="49445">MEQNKLGTASISSLLRQLAIPAVIANVVNALYNIVDQIFIGQGIGYLGNAATNVAFPVTTLCLALGLMIGLGAAARFNLELGRGKQALAQKVLGNAFTTLVVAGVVLCLVLQIFLGPLLTLFGATENIYDLALTYTSVSIWGVPFLLFAIGSNPLVRADGSSTYSMMAIISGAVVNTLLDPLFIFSFGWGMAGAAWATVLGQFVSALILALYLPRFKSVRLQREDFRLQGALVRSFASLGMASFIFQSSNLLVQIVTNQSLRFYGESSIYGSEIPIAVAGIVSKINVIMISLIIGIVQGSQPILSFNYGAQNWGRVRETIRIAIAWVSVIGFGTWAAFETFPYEFLALFGSGSHAYFEFGIAYMRAFFLFSFVNGVQIFSATYFPAIGQAKMGAKISLLKQLGLILPLLLLMPRFFGVAGLAYAMPLADFTAFVVAGWALWKAYGRLGFPFEAKEGDMV</sequence>
<evidence type="ECO:0000256" key="3">
    <source>
        <dbReference type="ARBA" id="ARBA00022106"/>
    </source>
</evidence>
<feature type="transmembrane region" description="Helical" evidence="10">
    <location>
        <begin position="398"/>
        <end position="416"/>
    </location>
</feature>
<evidence type="ECO:0000256" key="10">
    <source>
        <dbReference type="SAM" id="Phobius"/>
    </source>
</evidence>
<dbReference type="PIRSF" id="PIRSF006603">
    <property type="entry name" value="DinF"/>
    <property type="match status" value="1"/>
</dbReference>
<dbReference type="CDD" id="cd13143">
    <property type="entry name" value="MATE_MepA_like"/>
    <property type="match status" value="1"/>
</dbReference>
<keyword evidence="8 10" id="KW-0472">Membrane</keyword>